<name>A0A1H9TSV0_9MICO</name>
<protein>
    <submittedName>
        <fullName evidence="8">Uncharacterized membrane protein YgaE, UPF0421/DUF939 family</fullName>
    </submittedName>
</protein>
<evidence type="ECO:0000256" key="5">
    <source>
        <dbReference type="ARBA" id="ARBA00023136"/>
    </source>
</evidence>
<dbReference type="GO" id="GO:0016020">
    <property type="term" value="C:membrane"/>
    <property type="evidence" value="ECO:0007669"/>
    <property type="project" value="UniProtKB-SubCell"/>
</dbReference>
<evidence type="ECO:0000256" key="1">
    <source>
        <dbReference type="ARBA" id="ARBA00004651"/>
    </source>
</evidence>
<reference evidence="9" key="1">
    <citation type="submission" date="2016-10" db="EMBL/GenBank/DDBJ databases">
        <authorList>
            <person name="Varghese N."/>
            <person name="Submissions S."/>
        </authorList>
    </citation>
    <scope>NUCLEOTIDE SEQUENCE [LARGE SCALE GENOMIC DNA]</scope>
    <source>
        <strain evidence="9">CGMCC 1.6963</strain>
    </source>
</reference>
<evidence type="ECO:0000256" key="2">
    <source>
        <dbReference type="ARBA" id="ARBA00022475"/>
    </source>
</evidence>
<keyword evidence="2" id="KW-1003">Cell membrane</keyword>
<evidence type="ECO:0000313" key="8">
    <source>
        <dbReference type="EMBL" id="SES00315.1"/>
    </source>
</evidence>
<sequence length="419" mass="46050">MSRSGDDTAEEVVWHRRASDRVAQTVAGWVRTSRRAFAHPGPERDTGLLLAKAAIATVVAWQAAVHLLDSPQPFYAPLAALLVVDETMVRSLGASAQRIAAVVLGMSVAWLVGSLVGVTWWTMVPVMLVALLLGRWRRLGDHGLQVPTLVLLSLLTVHGTDTEFTYLTIVETVLGGVIGVAVNAVVLAPLHIQQPRDAVRSLTARVRRLLDDMATGLREGWDADEARRWYDTSTEIVRTAPEVLESIETGRESTRLNPRHDLRPVDIDWAGYARTVETVRRSQWQVSGIARTLVDAADEAERLPVPSEGFLERYAEALEAIGRAIDHFGLRDGEEKAEVDRHLRAGLEVLDELGAWVRETPLDDPQAWPAYGALILDGQRLARELSAKKEEAAVPTDSGPIRLPLQDRLKQMGVTGQDA</sequence>
<accession>A0A1H9TSV0</accession>
<proteinExistence type="predicted"/>
<dbReference type="AlphaFoldDB" id="A0A1H9TSV0"/>
<feature type="transmembrane region" description="Helical" evidence="7">
    <location>
        <begin position="99"/>
        <end position="123"/>
    </location>
</feature>
<evidence type="ECO:0000256" key="6">
    <source>
        <dbReference type="SAM" id="MobiDB-lite"/>
    </source>
</evidence>
<dbReference type="Pfam" id="PF06081">
    <property type="entry name" value="ArAE_1"/>
    <property type="match status" value="1"/>
</dbReference>
<evidence type="ECO:0000256" key="7">
    <source>
        <dbReference type="SAM" id="Phobius"/>
    </source>
</evidence>
<evidence type="ECO:0000256" key="3">
    <source>
        <dbReference type="ARBA" id="ARBA00022692"/>
    </source>
</evidence>
<dbReference type="RefSeq" id="WP_091757197.1">
    <property type="nucleotide sequence ID" value="NZ_FOHB01000002.1"/>
</dbReference>
<keyword evidence="4 7" id="KW-1133">Transmembrane helix</keyword>
<dbReference type="OrthoDB" id="4458428at2"/>
<dbReference type="InterPro" id="IPR010343">
    <property type="entry name" value="ArAE_1"/>
</dbReference>
<feature type="transmembrane region" description="Helical" evidence="7">
    <location>
        <begin position="164"/>
        <end position="190"/>
    </location>
</feature>
<gene>
    <name evidence="8" type="ORF">SAMN05216199_1746</name>
</gene>
<keyword evidence="9" id="KW-1185">Reference proteome</keyword>
<keyword evidence="3 7" id="KW-0812">Transmembrane</keyword>
<dbReference type="Proteomes" id="UP000199019">
    <property type="component" value="Unassembled WGS sequence"/>
</dbReference>
<evidence type="ECO:0000256" key="4">
    <source>
        <dbReference type="ARBA" id="ARBA00022989"/>
    </source>
</evidence>
<dbReference type="STRING" id="587636.SAMN05216199_1746"/>
<comment type="subcellular location">
    <subcellularLocation>
        <location evidence="1">Cell membrane</location>
        <topology evidence="1">Multi-pass membrane protein</topology>
    </subcellularLocation>
</comment>
<keyword evidence="5 7" id="KW-0472">Membrane</keyword>
<feature type="region of interest" description="Disordered" evidence="6">
    <location>
        <begin position="387"/>
        <end position="419"/>
    </location>
</feature>
<dbReference type="EMBL" id="FOHB01000002">
    <property type="protein sequence ID" value="SES00315.1"/>
    <property type="molecule type" value="Genomic_DNA"/>
</dbReference>
<evidence type="ECO:0000313" key="9">
    <source>
        <dbReference type="Proteomes" id="UP000199019"/>
    </source>
</evidence>
<organism evidence="8 9">
    <name type="scientific">Pedococcus cremeus</name>
    <dbReference type="NCBI Taxonomy" id="587636"/>
    <lineage>
        <taxon>Bacteria</taxon>
        <taxon>Bacillati</taxon>
        <taxon>Actinomycetota</taxon>
        <taxon>Actinomycetes</taxon>
        <taxon>Micrococcales</taxon>
        <taxon>Intrasporangiaceae</taxon>
        <taxon>Pedococcus</taxon>
    </lineage>
</organism>